<keyword evidence="3" id="KW-1185">Reference proteome</keyword>
<evidence type="ECO:0000313" key="2">
    <source>
        <dbReference type="EMBL" id="TCO18268.1"/>
    </source>
</evidence>
<proteinExistence type="predicted"/>
<protein>
    <recommendedName>
        <fullName evidence="4">Mutator family transposase</fullName>
    </recommendedName>
</protein>
<sequence length="88" mass="10089">MRTSVKDLIAAIGIFNDSWNDRCTPFVWTKTAEQIIPAPLEVKTLQKRDTSDKCRHFFRDDVHSPVRRRSASRSSGSARVWASARIRS</sequence>
<evidence type="ECO:0000256" key="1">
    <source>
        <dbReference type="SAM" id="MobiDB-lite"/>
    </source>
</evidence>
<reference evidence="2 3" key="1">
    <citation type="journal article" date="2015" name="Stand. Genomic Sci.">
        <title>Genomic Encyclopedia of Bacterial and Archaeal Type Strains, Phase III: the genomes of soil and plant-associated and newly described type strains.</title>
        <authorList>
            <person name="Whitman W.B."/>
            <person name="Woyke T."/>
            <person name="Klenk H.P."/>
            <person name="Zhou Y."/>
            <person name="Lilburn T.G."/>
            <person name="Beck B.J."/>
            <person name="De Vos P."/>
            <person name="Vandamme P."/>
            <person name="Eisen J.A."/>
            <person name="Garrity G."/>
            <person name="Hugenholtz P."/>
            <person name="Kyrpides N.C."/>
        </authorList>
    </citation>
    <scope>NUCLEOTIDE SEQUENCE [LARGE SCALE GENOMIC DNA]</scope>
    <source>
        <strain evidence="2 3">VKM Ac-2538</strain>
    </source>
</reference>
<feature type="compositionally biased region" description="Low complexity" evidence="1">
    <location>
        <begin position="72"/>
        <end position="88"/>
    </location>
</feature>
<dbReference type="Proteomes" id="UP000295818">
    <property type="component" value="Unassembled WGS sequence"/>
</dbReference>
<evidence type="ECO:0000313" key="3">
    <source>
        <dbReference type="Proteomes" id="UP000295818"/>
    </source>
</evidence>
<dbReference type="EMBL" id="SLWM01000012">
    <property type="protein sequence ID" value="TCO18268.1"/>
    <property type="molecule type" value="Genomic_DNA"/>
</dbReference>
<gene>
    <name evidence="2" type="ORF">EV644_1128</name>
</gene>
<evidence type="ECO:0008006" key="4">
    <source>
        <dbReference type="Google" id="ProtNLM"/>
    </source>
</evidence>
<comment type="caution">
    <text evidence="2">The sequence shown here is derived from an EMBL/GenBank/DDBJ whole genome shotgun (WGS) entry which is preliminary data.</text>
</comment>
<organism evidence="2 3">
    <name type="scientific">Kribbella orskensis</name>
    <dbReference type="NCBI Taxonomy" id="2512216"/>
    <lineage>
        <taxon>Bacteria</taxon>
        <taxon>Bacillati</taxon>
        <taxon>Actinomycetota</taxon>
        <taxon>Actinomycetes</taxon>
        <taxon>Propionibacteriales</taxon>
        <taxon>Kribbellaceae</taxon>
        <taxon>Kribbella</taxon>
    </lineage>
</organism>
<accession>A0ABY2BEV7</accession>
<name>A0ABY2BEV7_9ACTN</name>
<feature type="region of interest" description="Disordered" evidence="1">
    <location>
        <begin position="68"/>
        <end position="88"/>
    </location>
</feature>